<keyword evidence="7" id="KW-0547">Nucleotide-binding</keyword>
<keyword evidence="6" id="KW-0808">Transferase</keyword>
<dbReference type="FunFam" id="1.10.287.130:FF:000008">
    <property type="entry name" value="Two-component sensor histidine kinase"/>
    <property type="match status" value="1"/>
</dbReference>
<proteinExistence type="predicted"/>
<evidence type="ECO:0000256" key="11">
    <source>
        <dbReference type="ARBA" id="ARBA00023136"/>
    </source>
</evidence>
<dbReference type="InterPro" id="IPR050351">
    <property type="entry name" value="BphY/WalK/GraS-like"/>
</dbReference>
<dbReference type="Proteomes" id="UP000813384">
    <property type="component" value="Unassembled WGS sequence"/>
</dbReference>
<dbReference type="PANTHER" id="PTHR45453:SF1">
    <property type="entry name" value="PHOSPHATE REGULON SENSOR PROTEIN PHOR"/>
    <property type="match status" value="1"/>
</dbReference>
<comment type="subcellular location">
    <subcellularLocation>
        <location evidence="2">Cell membrane</location>
    </subcellularLocation>
</comment>
<dbReference type="GO" id="GO:0000155">
    <property type="term" value="F:phosphorelay sensor kinase activity"/>
    <property type="evidence" value="ECO:0007669"/>
    <property type="project" value="InterPro"/>
</dbReference>
<keyword evidence="12" id="KW-1133">Transmembrane helix</keyword>
<dbReference type="GO" id="GO:0004721">
    <property type="term" value="F:phosphoprotein phosphatase activity"/>
    <property type="evidence" value="ECO:0007669"/>
    <property type="project" value="TreeGrafter"/>
</dbReference>
<feature type="transmembrane region" description="Helical" evidence="12">
    <location>
        <begin position="163"/>
        <end position="180"/>
    </location>
</feature>
<feature type="transmembrane region" description="Helical" evidence="12">
    <location>
        <begin position="7"/>
        <end position="27"/>
    </location>
</feature>
<dbReference type="SMART" id="SM00388">
    <property type="entry name" value="HisKA"/>
    <property type="match status" value="1"/>
</dbReference>
<evidence type="ECO:0000256" key="3">
    <source>
        <dbReference type="ARBA" id="ARBA00012438"/>
    </source>
</evidence>
<dbReference type="GO" id="GO:0005886">
    <property type="term" value="C:plasma membrane"/>
    <property type="evidence" value="ECO:0007669"/>
    <property type="project" value="UniProtKB-SubCell"/>
</dbReference>
<gene>
    <name evidence="15" type="ORF">K8V42_00420</name>
</gene>
<dbReference type="SUPFAM" id="SSF47384">
    <property type="entry name" value="Homodimeric domain of signal transducing histidine kinase"/>
    <property type="match status" value="1"/>
</dbReference>
<evidence type="ECO:0000256" key="8">
    <source>
        <dbReference type="ARBA" id="ARBA00022777"/>
    </source>
</evidence>
<reference evidence="15" key="2">
    <citation type="submission" date="2021-11" db="EMBL/GenBank/DDBJ databases">
        <authorList>
            <person name="Gilroy R."/>
        </authorList>
    </citation>
    <scope>NUCLEOTIDE SEQUENCE</scope>
    <source>
        <strain evidence="15">150</strain>
    </source>
</reference>
<name>A0A9E4DQR9_9ENTE</name>
<dbReference type="InterPro" id="IPR036097">
    <property type="entry name" value="HisK_dim/P_sf"/>
</dbReference>
<evidence type="ECO:0000256" key="10">
    <source>
        <dbReference type="ARBA" id="ARBA00023012"/>
    </source>
</evidence>
<comment type="caution">
    <text evidence="15">The sequence shown here is derived from an EMBL/GenBank/DDBJ whole genome shotgun (WGS) entry which is preliminary data.</text>
</comment>
<dbReference type="PROSITE" id="PS50109">
    <property type="entry name" value="HIS_KIN"/>
    <property type="match status" value="1"/>
</dbReference>
<feature type="domain" description="PAS" evidence="14">
    <location>
        <begin position="241"/>
        <end position="281"/>
    </location>
</feature>
<dbReference type="InterPro" id="IPR000014">
    <property type="entry name" value="PAS"/>
</dbReference>
<evidence type="ECO:0000256" key="1">
    <source>
        <dbReference type="ARBA" id="ARBA00000085"/>
    </source>
</evidence>
<dbReference type="AlphaFoldDB" id="A0A9E4DQR9"/>
<dbReference type="SMART" id="SM00387">
    <property type="entry name" value="HATPase_c"/>
    <property type="match status" value="1"/>
</dbReference>
<dbReference type="InterPro" id="IPR035965">
    <property type="entry name" value="PAS-like_dom_sf"/>
</dbReference>
<dbReference type="InterPro" id="IPR003661">
    <property type="entry name" value="HisK_dim/P_dom"/>
</dbReference>
<keyword evidence="8 15" id="KW-0418">Kinase</keyword>
<organism evidence="15 16">
    <name type="scientific">Enterococcus aquimarinus</name>
    <dbReference type="NCBI Taxonomy" id="328396"/>
    <lineage>
        <taxon>Bacteria</taxon>
        <taxon>Bacillati</taxon>
        <taxon>Bacillota</taxon>
        <taxon>Bacilli</taxon>
        <taxon>Lactobacillales</taxon>
        <taxon>Enterococcaceae</taxon>
        <taxon>Enterococcus</taxon>
    </lineage>
</organism>
<keyword evidence="12" id="KW-0812">Transmembrane</keyword>
<dbReference type="CDD" id="cd00075">
    <property type="entry name" value="HATPase"/>
    <property type="match status" value="1"/>
</dbReference>
<keyword evidence="10" id="KW-0902">Two-component regulatory system</keyword>
<evidence type="ECO:0000256" key="2">
    <source>
        <dbReference type="ARBA" id="ARBA00004236"/>
    </source>
</evidence>
<keyword evidence="11 12" id="KW-0472">Membrane</keyword>
<dbReference type="PRINTS" id="PR00344">
    <property type="entry name" value="BCTRLSENSOR"/>
</dbReference>
<dbReference type="Gene3D" id="3.30.450.20">
    <property type="entry name" value="PAS domain"/>
    <property type="match status" value="2"/>
</dbReference>
<protein>
    <recommendedName>
        <fullName evidence="3">histidine kinase</fullName>
        <ecNumber evidence="3">2.7.13.3</ecNumber>
    </recommendedName>
</protein>
<feature type="domain" description="Histidine kinase" evidence="13">
    <location>
        <begin position="360"/>
        <end position="574"/>
    </location>
</feature>
<dbReference type="EC" id="2.7.13.3" evidence="3"/>
<dbReference type="InterPro" id="IPR036890">
    <property type="entry name" value="HATPase_C_sf"/>
</dbReference>
<evidence type="ECO:0000256" key="7">
    <source>
        <dbReference type="ARBA" id="ARBA00022741"/>
    </source>
</evidence>
<dbReference type="Gene3D" id="3.30.565.10">
    <property type="entry name" value="Histidine kinase-like ATPase, C-terminal domain"/>
    <property type="match status" value="1"/>
</dbReference>
<dbReference type="InterPro" id="IPR005467">
    <property type="entry name" value="His_kinase_dom"/>
</dbReference>
<evidence type="ECO:0000256" key="5">
    <source>
        <dbReference type="ARBA" id="ARBA00022553"/>
    </source>
</evidence>
<accession>A0A9E4DQR9</accession>
<dbReference type="InterPro" id="IPR004358">
    <property type="entry name" value="Sig_transdc_His_kin-like_C"/>
</dbReference>
<evidence type="ECO:0000256" key="6">
    <source>
        <dbReference type="ARBA" id="ARBA00022679"/>
    </source>
</evidence>
<evidence type="ECO:0000259" key="13">
    <source>
        <dbReference type="PROSITE" id="PS50109"/>
    </source>
</evidence>
<dbReference type="CDD" id="cd00082">
    <property type="entry name" value="HisKA"/>
    <property type="match status" value="1"/>
</dbReference>
<dbReference type="EMBL" id="JAJJVO010000006">
    <property type="protein sequence ID" value="MCC9272758.1"/>
    <property type="molecule type" value="Genomic_DNA"/>
</dbReference>
<dbReference type="InterPro" id="IPR003594">
    <property type="entry name" value="HATPase_dom"/>
</dbReference>
<keyword evidence="5" id="KW-0597">Phosphoprotein</keyword>
<keyword evidence="9" id="KW-0067">ATP-binding</keyword>
<dbReference type="CDD" id="cd00130">
    <property type="entry name" value="PAS"/>
    <property type="match status" value="1"/>
</dbReference>
<evidence type="ECO:0000259" key="14">
    <source>
        <dbReference type="PROSITE" id="PS50112"/>
    </source>
</evidence>
<evidence type="ECO:0000256" key="4">
    <source>
        <dbReference type="ARBA" id="ARBA00022475"/>
    </source>
</evidence>
<dbReference type="SUPFAM" id="SSF55785">
    <property type="entry name" value="PYP-like sensor domain (PAS domain)"/>
    <property type="match status" value="1"/>
</dbReference>
<dbReference type="SUPFAM" id="SSF55874">
    <property type="entry name" value="ATPase domain of HSP90 chaperone/DNA topoisomerase II/histidine kinase"/>
    <property type="match status" value="1"/>
</dbReference>
<dbReference type="GO" id="GO:0005524">
    <property type="term" value="F:ATP binding"/>
    <property type="evidence" value="ECO:0007669"/>
    <property type="project" value="UniProtKB-KW"/>
</dbReference>
<evidence type="ECO:0000256" key="12">
    <source>
        <dbReference type="SAM" id="Phobius"/>
    </source>
</evidence>
<dbReference type="PROSITE" id="PS50112">
    <property type="entry name" value="PAS"/>
    <property type="match status" value="1"/>
</dbReference>
<dbReference type="Gene3D" id="1.10.287.130">
    <property type="match status" value="1"/>
</dbReference>
<evidence type="ECO:0000313" key="15">
    <source>
        <dbReference type="EMBL" id="MCC9272758.1"/>
    </source>
</evidence>
<dbReference type="GO" id="GO:0016036">
    <property type="term" value="P:cellular response to phosphate starvation"/>
    <property type="evidence" value="ECO:0007669"/>
    <property type="project" value="TreeGrafter"/>
</dbReference>
<dbReference type="Pfam" id="PF02518">
    <property type="entry name" value="HATPase_c"/>
    <property type="match status" value="1"/>
</dbReference>
<sequence length="577" mass="66408">MVKKKRPLYGSWLILVLFLFSFGWFFINKFYDQQVISQQATYLEKKAELFLALSNDDLNAIASLATSETLGEEERITALDANGQILFDTFDESIAGTRSDRPEIQAVLKNNPIGRSLRESPTLNKKLLYVAVAIKQDKKLIGILRIAEPVNAFWPESRQMKQAIFLVYVTLCALITFFIFKLMRQRNRPVETILPVLKRMIQDPTHAETIISDTSQWDELYQSVNQLSEGLSRTYQSYRATEKQFYFLLEELTIGVFLLDNQHDITFINQAMKEQLGFYQEIHGHQAFESIIMEPALIQMVYQLTEEVPFIHQEIVTNQRKKRLDISLSYFSETEQILGVSYDFTRIHQLEKMQKDFVGNVSHELKTPITSLIGFTETLLDGAKDDPETLTTFLEIMQKEAQRLESLTQEIIQLSKGTEMVYDEEQIQLRPFFNQLIAGYRRIIQEKNLSLILEGPNDVVFQTKMELFYPVIKNLIENAIHYSIPNGKILIHYTNQNGLLIAIQDFGIGISQSDLERIFERFYRVDKARTRNTGGSGIGLAIVKDYVERLGGTIQVESHLGIGTTFTIHLPNLEGTH</sequence>
<dbReference type="Pfam" id="PF00512">
    <property type="entry name" value="HisKA"/>
    <property type="match status" value="1"/>
</dbReference>
<dbReference type="FunFam" id="3.30.565.10:FF:000006">
    <property type="entry name" value="Sensor histidine kinase WalK"/>
    <property type="match status" value="1"/>
</dbReference>
<keyword evidence="4" id="KW-1003">Cell membrane</keyword>
<evidence type="ECO:0000256" key="9">
    <source>
        <dbReference type="ARBA" id="ARBA00022840"/>
    </source>
</evidence>
<comment type="catalytic activity">
    <reaction evidence="1">
        <text>ATP + protein L-histidine = ADP + protein N-phospho-L-histidine.</text>
        <dbReference type="EC" id="2.7.13.3"/>
    </reaction>
</comment>
<reference evidence="15" key="1">
    <citation type="journal article" date="2021" name="PeerJ">
        <title>Extensive microbial diversity within the chicken gut microbiome revealed by metagenomics and culture.</title>
        <authorList>
            <person name="Gilroy R."/>
            <person name="Ravi A."/>
            <person name="Getino M."/>
            <person name="Pursley I."/>
            <person name="Horton D.L."/>
            <person name="Alikhan N.F."/>
            <person name="Baker D."/>
            <person name="Gharbi K."/>
            <person name="Hall N."/>
            <person name="Watson M."/>
            <person name="Adriaenssens E.M."/>
            <person name="Foster-Nyarko E."/>
            <person name="Jarju S."/>
            <person name="Secka A."/>
            <person name="Antonio M."/>
            <person name="Oren A."/>
            <person name="Chaudhuri R.R."/>
            <person name="La Ragione R."/>
            <person name="Hildebrand F."/>
            <person name="Pallen M.J."/>
        </authorList>
    </citation>
    <scope>NUCLEOTIDE SEQUENCE</scope>
    <source>
        <strain evidence="15">150</strain>
    </source>
</reference>
<evidence type="ECO:0000313" key="16">
    <source>
        <dbReference type="Proteomes" id="UP000813384"/>
    </source>
</evidence>
<dbReference type="PANTHER" id="PTHR45453">
    <property type="entry name" value="PHOSPHATE REGULON SENSOR PROTEIN PHOR"/>
    <property type="match status" value="1"/>
</dbReference>